<name>A0A2P2QJS6_RHIMU</name>
<dbReference type="EMBL" id="GGEC01086765">
    <property type="protein sequence ID" value="MBX67249.1"/>
    <property type="molecule type" value="Transcribed_RNA"/>
</dbReference>
<reference evidence="2" key="1">
    <citation type="submission" date="2018-02" db="EMBL/GenBank/DDBJ databases">
        <title>Rhizophora mucronata_Transcriptome.</title>
        <authorList>
            <person name="Meera S.P."/>
            <person name="Sreeshan A."/>
            <person name="Augustine A."/>
        </authorList>
    </citation>
    <scope>NUCLEOTIDE SEQUENCE</scope>
    <source>
        <tissue evidence="2">Leaf</tissue>
    </source>
</reference>
<feature type="chain" id="PRO_5015127005" evidence="1">
    <location>
        <begin position="21"/>
        <end position="41"/>
    </location>
</feature>
<evidence type="ECO:0000256" key="1">
    <source>
        <dbReference type="SAM" id="SignalP"/>
    </source>
</evidence>
<organism evidence="2">
    <name type="scientific">Rhizophora mucronata</name>
    <name type="common">Asiatic mangrove</name>
    <dbReference type="NCBI Taxonomy" id="61149"/>
    <lineage>
        <taxon>Eukaryota</taxon>
        <taxon>Viridiplantae</taxon>
        <taxon>Streptophyta</taxon>
        <taxon>Embryophyta</taxon>
        <taxon>Tracheophyta</taxon>
        <taxon>Spermatophyta</taxon>
        <taxon>Magnoliopsida</taxon>
        <taxon>eudicotyledons</taxon>
        <taxon>Gunneridae</taxon>
        <taxon>Pentapetalae</taxon>
        <taxon>rosids</taxon>
        <taxon>fabids</taxon>
        <taxon>Malpighiales</taxon>
        <taxon>Rhizophoraceae</taxon>
        <taxon>Rhizophora</taxon>
    </lineage>
</organism>
<dbReference type="AlphaFoldDB" id="A0A2P2QJS6"/>
<evidence type="ECO:0000313" key="2">
    <source>
        <dbReference type="EMBL" id="MBX67249.1"/>
    </source>
</evidence>
<sequence length="41" mass="4789">MCHLLLRLCLFFSLGEITNSCYFVALARSLCDWRNIIILLI</sequence>
<accession>A0A2P2QJS6</accession>
<feature type="signal peptide" evidence="1">
    <location>
        <begin position="1"/>
        <end position="20"/>
    </location>
</feature>
<protein>
    <submittedName>
        <fullName evidence="2">Uncharacterized protein</fullName>
    </submittedName>
</protein>
<proteinExistence type="predicted"/>
<keyword evidence="1" id="KW-0732">Signal</keyword>